<reference evidence="1 2" key="1">
    <citation type="submission" date="2018-06" db="EMBL/GenBank/DDBJ databases">
        <title>Paenibacillus montanisoli sp. nov., isolated from mountain area soil.</title>
        <authorList>
            <person name="Wu M."/>
        </authorList>
    </citation>
    <scope>NUCLEOTIDE SEQUENCE [LARGE SCALE GENOMIC DNA]</scope>
    <source>
        <strain evidence="1 2">RA17</strain>
    </source>
</reference>
<dbReference type="AlphaFoldDB" id="A0A328U342"/>
<dbReference type="RefSeq" id="WP_112883570.1">
    <property type="nucleotide sequence ID" value="NZ_QLUW01000003.1"/>
</dbReference>
<keyword evidence="2" id="KW-1185">Reference proteome</keyword>
<evidence type="ECO:0000313" key="1">
    <source>
        <dbReference type="EMBL" id="RAP75305.1"/>
    </source>
</evidence>
<gene>
    <name evidence="1" type="ORF">DL346_18200</name>
</gene>
<protein>
    <submittedName>
        <fullName evidence="1">Uncharacterized protein</fullName>
    </submittedName>
</protein>
<dbReference type="Proteomes" id="UP000249260">
    <property type="component" value="Unassembled WGS sequence"/>
</dbReference>
<dbReference type="EMBL" id="QLUW01000003">
    <property type="protein sequence ID" value="RAP75305.1"/>
    <property type="molecule type" value="Genomic_DNA"/>
</dbReference>
<name>A0A328U342_9BACL</name>
<dbReference type="OrthoDB" id="2680441at2"/>
<accession>A0A328U342</accession>
<evidence type="ECO:0000313" key="2">
    <source>
        <dbReference type="Proteomes" id="UP000249260"/>
    </source>
</evidence>
<organism evidence="1 2">
    <name type="scientific">Paenibacillus montanisoli</name>
    <dbReference type="NCBI Taxonomy" id="2081970"/>
    <lineage>
        <taxon>Bacteria</taxon>
        <taxon>Bacillati</taxon>
        <taxon>Bacillota</taxon>
        <taxon>Bacilli</taxon>
        <taxon>Bacillales</taxon>
        <taxon>Paenibacillaceae</taxon>
        <taxon>Paenibacillus</taxon>
    </lineage>
</organism>
<comment type="caution">
    <text evidence="1">The sequence shown here is derived from an EMBL/GenBank/DDBJ whole genome shotgun (WGS) entry which is preliminary data.</text>
</comment>
<proteinExistence type="predicted"/>
<sequence>MENPICGQAGSKAKPIRHAENGTMVQDYQDMKRLGHDMKHMKTNSQLLEEGLIPDPIQD</sequence>